<keyword evidence="7" id="KW-1185">Reference proteome</keyword>
<dbReference type="PANTHER" id="PTHR12542:SF176">
    <property type="entry name" value="EXOCYST SUBUNIT EXO70 FAMILY PROTEIN"/>
    <property type="match status" value="1"/>
</dbReference>
<feature type="compositionally biased region" description="Polar residues" evidence="4">
    <location>
        <begin position="1"/>
        <end position="12"/>
    </location>
</feature>
<evidence type="ECO:0000256" key="2">
    <source>
        <dbReference type="ARBA" id="ARBA00022448"/>
    </source>
</evidence>
<feature type="region of interest" description="Disordered" evidence="4">
    <location>
        <begin position="1"/>
        <end position="61"/>
    </location>
</feature>
<dbReference type="EMBL" id="CAUOFW020001391">
    <property type="protein sequence ID" value="CAK9144360.1"/>
    <property type="molecule type" value="Genomic_DNA"/>
</dbReference>
<dbReference type="InterPro" id="IPR016159">
    <property type="entry name" value="Cullin_repeat-like_dom_sf"/>
</dbReference>
<protein>
    <recommendedName>
        <fullName evidence="3">Exocyst subunit Exo70 family protein</fullName>
    </recommendedName>
</protein>
<dbReference type="Gene3D" id="1.20.1280.170">
    <property type="entry name" value="Exocyst complex component Exo70"/>
    <property type="match status" value="1"/>
</dbReference>
<keyword evidence="3" id="KW-0268">Exocytosis</keyword>
<comment type="caution">
    <text evidence="6">The sequence shown here is derived from an EMBL/GenBank/DDBJ whole genome shotgun (WGS) entry which is preliminary data.</text>
</comment>
<dbReference type="InterPro" id="IPR004140">
    <property type="entry name" value="Exo70"/>
</dbReference>
<proteinExistence type="inferred from homology"/>
<dbReference type="GO" id="GO:0006887">
    <property type="term" value="P:exocytosis"/>
    <property type="evidence" value="ECO:0007669"/>
    <property type="project" value="UniProtKB-KW"/>
</dbReference>
<dbReference type="Pfam" id="PF20669">
    <property type="entry name" value="Exo70_N"/>
    <property type="match status" value="1"/>
</dbReference>
<gene>
    <name evidence="6" type="ORF">ILEXP_LOCUS12112</name>
</gene>
<dbReference type="FunFam" id="1.20.1280.170:FF:000003">
    <property type="entry name" value="Exocyst subunit Exo70 family protein"/>
    <property type="match status" value="1"/>
</dbReference>
<comment type="function">
    <text evidence="3">Component of the exocyst complex.</text>
</comment>
<dbReference type="PANTHER" id="PTHR12542">
    <property type="entry name" value="EXOCYST COMPLEX PROTEIN EXO70"/>
    <property type="match status" value="1"/>
</dbReference>
<sequence>MEINSFSKSNVYKKNDILSPRTPRTPPISGNSDNNQYSTWSSNDQDSEEAEGSSNHGHNIHEVSEDIDRFTDSLSTADDKSNAPQVPETVETIVKIIESRIAKFNSNKTPTKSGKMTEEDSFFMEAVRSLSKLANAFNEFPSSSTTSSLLDRTSMVLQRAMAFMEEEFRAILEYSGTSNAKHLSTKSSSFNSIQEESSDRCMLPELESAREDDYPGYSPEIVTKMNRIAMVMISVGYETECCKVYSIARRKAFNDAMKKLELEKINIEDVQRMPWESLEGETTRWIKAAKDCSNVLFPGERNLAESVFSEYPLISRSLFSNLARAVVIQLLDFAEAVAMTKRSAEKLFKFLDMYETLSNLIPAISGSSSDDNHHEMKSEISSTGDRIGEAAVNIFCDLENSIKGDVARTPVPGGAVHPLTRYVMNYLKYACEYKKTLEHIFQQHAKLEGSSIGFIKSNLETENESPRGNQIMANATPFSIQLMTVMDLLDSNLEAKSTLYKDLSLRYIFMVNNGRYILQKVKGSTEIHQVMGDTWYRRRSTVVRQFHKNYQRETWGRVLQCLGHEGLQVNKKVQKLAVKERFKTFSTVFDEIHKTQSTWVVSDEQLQSELRVSISALVIPAYRSFLGRFQQHLDGGRSAEKYIKYQPEDIETLIEGLFDGNPTSMNKRRT</sequence>
<reference evidence="6 7" key="1">
    <citation type="submission" date="2024-02" db="EMBL/GenBank/DDBJ databases">
        <authorList>
            <person name="Vignale AGUSTIN F."/>
            <person name="Sosa J E."/>
            <person name="Modenutti C."/>
        </authorList>
    </citation>
    <scope>NUCLEOTIDE SEQUENCE [LARGE SCALE GENOMIC DNA]</scope>
</reference>
<dbReference type="GO" id="GO:0005737">
    <property type="term" value="C:cytoplasm"/>
    <property type="evidence" value="ECO:0007669"/>
    <property type="project" value="UniProtKB-ARBA"/>
</dbReference>
<evidence type="ECO:0000256" key="3">
    <source>
        <dbReference type="RuleBase" id="RU365026"/>
    </source>
</evidence>
<dbReference type="AlphaFoldDB" id="A0ABC8RLC4"/>
<feature type="domain" description="Exocyst complex subunit Exo70 C-terminal" evidence="5">
    <location>
        <begin position="283"/>
        <end position="655"/>
    </location>
</feature>
<dbReference type="SUPFAM" id="SSF74788">
    <property type="entry name" value="Cullin repeat-like"/>
    <property type="match status" value="1"/>
</dbReference>
<evidence type="ECO:0000313" key="6">
    <source>
        <dbReference type="EMBL" id="CAK9144360.1"/>
    </source>
</evidence>
<dbReference type="Pfam" id="PF03081">
    <property type="entry name" value="Exo70_C"/>
    <property type="match status" value="1"/>
</dbReference>
<evidence type="ECO:0000256" key="1">
    <source>
        <dbReference type="ARBA" id="ARBA00006756"/>
    </source>
</evidence>
<evidence type="ECO:0000313" key="7">
    <source>
        <dbReference type="Proteomes" id="UP001642360"/>
    </source>
</evidence>
<comment type="similarity">
    <text evidence="1 3">Belongs to the EXO70 family.</text>
</comment>
<keyword evidence="2 3" id="KW-0813">Transport</keyword>
<dbReference type="GO" id="GO:0015031">
    <property type="term" value="P:protein transport"/>
    <property type="evidence" value="ECO:0007669"/>
    <property type="project" value="UniProtKB-KW"/>
</dbReference>
<dbReference type="Proteomes" id="UP001642360">
    <property type="component" value="Unassembled WGS sequence"/>
</dbReference>
<organism evidence="6 7">
    <name type="scientific">Ilex paraguariensis</name>
    <name type="common">yerba mate</name>
    <dbReference type="NCBI Taxonomy" id="185542"/>
    <lineage>
        <taxon>Eukaryota</taxon>
        <taxon>Viridiplantae</taxon>
        <taxon>Streptophyta</taxon>
        <taxon>Embryophyta</taxon>
        <taxon>Tracheophyta</taxon>
        <taxon>Spermatophyta</taxon>
        <taxon>Magnoliopsida</taxon>
        <taxon>eudicotyledons</taxon>
        <taxon>Gunneridae</taxon>
        <taxon>Pentapetalae</taxon>
        <taxon>asterids</taxon>
        <taxon>campanulids</taxon>
        <taxon>Aquifoliales</taxon>
        <taxon>Aquifoliaceae</taxon>
        <taxon>Ilex</taxon>
    </lineage>
</organism>
<evidence type="ECO:0000259" key="5">
    <source>
        <dbReference type="Pfam" id="PF03081"/>
    </source>
</evidence>
<keyword evidence="3" id="KW-0653">Protein transport</keyword>
<dbReference type="InterPro" id="IPR046364">
    <property type="entry name" value="Exo70_C"/>
</dbReference>
<name>A0ABC8RLC4_9AQUA</name>
<accession>A0ABC8RLC4</accession>
<feature type="compositionally biased region" description="Polar residues" evidence="4">
    <location>
        <begin position="28"/>
        <end position="44"/>
    </location>
</feature>
<evidence type="ECO:0000256" key="4">
    <source>
        <dbReference type="SAM" id="MobiDB-lite"/>
    </source>
</evidence>